<protein>
    <recommendedName>
        <fullName evidence="4">DUF4136 domain-containing protein</fullName>
    </recommendedName>
</protein>
<dbReference type="KEGG" id="nall:PP769_14270"/>
<dbReference type="AlphaFoldDB" id="A0AA96JR37"/>
<dbReference type="Proteomes" id="UP001302719">
    <property type="component" value="Chromosome"/>
</dbReference>
<dbReference type="EMBL" id="CP116967">
    <property type="protein sequence ID" value="WNM57132.1"/>
    <property type="molecule type" value="Genomic_DNA"/>
</dbReference>
<evidence type="ECO:0008006" key="4">
    <source>
        <dbReference type="Google" id="ProtNLM"/>
    </source>
</evidence>
<evidence type="ECO:0000256" key="1">
    <source>
        <dbReference type="SAM" id="SignalP"/>
    </source>
</evidence>
<reference evidence="2 3" key="1">
    <citation type="submission" date="2023-01" db="EMBL/GenBank/DDBJ databases">
        <title>Cultivation and genomic characterization of new, ubiquitous marine nitrite-oxidizing bacteria from the Nitrospirales.</title>
        <authorList>
            <person name="Mueller A.J."/>
            <person name="Daebeler A."/>
            <person name="Herbold C.W."/>
            <person name="Kirkegaard R.H."/>
            <person name="Daims H."/>
        </authorList>
    </citation>
    <scope>NUCLEOTIDE SEQUENCE [LARGE SCALE GENOMIC DNA]</scope>
    <source>
        <strain evidence="2 3">VA</strain>
    </source>
</reference>
<keyword evidence="1" id="KW-0732">Signal</keyword>
<dbReference type="RefSeq" id="WP_312641270.1">
    <property type="nucleotide sequence ID" value="NZ_CP116967.1"/>
</dbReference>
<gene>
    <name evidence="2" type="ORF">PP769_14270</name>
</gene>
<keyword evidence="3" id="KW-1185">Reference proteome</keyword>
<organism evidence="2 3">
    <name type="scientific">Candidatus Nitrospira allomarina</name>
    <dbReference type="NCBI Taxonomy" id="3020900"/>
    <lineage>
        <taxon>Bacteria</taxon>
        <taxon>Pseudomonadati</taxon>
        <taxon>Nitrospirota</taxon>
        <taxon>Nitrospiria</taxon>
        <taxon>Nitrospirales</taxon>
        <taxon>Nitrospiraceae</taxon>
        <taxon>Nitrospira</taxon>
    </lineage>
</organism>
<sequence length="208" mass="23387">MNRLKTVRSIMICWLILSLSGCAIPSKKATDPLTPTEQLLFSSAINKGLKNYDVGFLKEASILLTATDLRVDQSLNGDAINHHMRQVVAGWLGKQGVIIREEEEDATYRVHLIVESIGTTQNARLLGLPATQATIFPIATPELAFYKRVKSQGYVRFYFDIFDRASGRFVLSTEPQVGSVTQTVYTAFFFFNWRETDMEASPPIFENN</sequence>
<feature type="signal peptide" evidence="1">
    <location>
        <begin position="1"/>
        <end position="23"/>
    </location>
</feature>
<evidence type="ECO:0000313" key="3">
    <source>
        <dbReference type="Proteomes" id="UP001302719"/>
    </source>
</evidence>
<proteinExistence type="predicted"/>
<dbReference type="PROSITE" id="PS51257">
    <property type="entry name" value="PROKAR_LIPOPROTEIN"/>
    <property type="match status" value="1"/>
</dbReference>
<evidence type="ECO:0000313" key="2">
    <source>
        <dbReference type="EMBL" id="WNM57132.1"/>
    </source>
</evidence>
<accession>A0AA96JR37</accession>
<feature type="chain" id="PRO_5041709500" description="DUF4136 domain-containing protein" evidence="1">
    <location>
        <begin position="24"/>
        <end position="208"/>
    </location>
</feature>
<name>A0AA96JR37_9BACT</name>